<evidence type="ECO:0000313" key="2">
    <source>
        <dbReference type="EMBL" id="SFJ15490.1"/>
    </source>
</evidence>
<dbReference type="Proteomes" id="UP000199518">
    <property type="component" value="Unassembled WGS sequence"/>
</dbReference>
<evidence type="ECO:0000313" key="3">
    <source>
        <dbReference type="Proteomes" id="UP000199518"/>
    </source>
</evidence>
<name>A0A1I3P2C9_9PLAN</name>
<dbReference type="AlphaFoldDB" id="A0A1I3P2C9"/>
<dbReference type="RefSeq" id="WP_092053784.1">
    <property type="nucleotide sequence ID" value="NZ_FOQD01000016.1"/>
</dbReference>
<protein>
    <recommendedName>
        <fullName evidence="4">Plasmid related protein</fullName>
    </recommendedName>
</protein>
<feature type="compositionally biased region" description="Low complexity" evidence="1">
    <location>
        <begin position="1"/>
        <end position="16"/>
    </location>
</feature>
<gene>
    <name evidence="2" type="ORF">SAMN05421753_11612</name>
</gene>
<keyword evidence="3" id="KW-1185">Reference proteome</keyword>
<dbReference type="OrthoDB" id="5522207at2"/>
<sequence>MTRPSSFTSSLLSVGSPPKFPSGQTVVTPSALNTLSQHEINTALGRHLNGDWGNCSHGDAAANDQALLDGDRMFSVYHTDSGVKFWIITEADRSVTTVLLPEDY</sequence>
<dbReference type="EMBL" id="FOQD01000016">
    <property type="protein sequence ID" value="SFJ15490.1"/>
    <property type="molecule type" value="Genomic_DNA"/>
</dbReference>
<evidence type="ECO:0008006" key="4">
    <source>
        <dbReference type="Google" id="ProtNLM"/>
    </source>
</evidence>
<feature type="region of interest" description="Disordered" evidence="1">
    <location>
        <begin position="1"/>
        <end position="25"/>
    </location>
</feature>
<proteinExistence type="predicted"/>
<dbReference type="STRING" id="1576369.SAMN05421753_11612"/>
<evidence type="ECO:0000256" key="1">
    <source>
        <dbReference type="SAM" id="MobiDB-lite"/>
    </source>
</evidence>
<reference evidence="3" key="1">
    <citation type="submission" date="2016-10" db="EMBL/GenBank/DDBJ databases">
        <authorList>
            <person name="Varghese N."/>
            <person name="Submissions S."/>
        </authorList>
    </citation>
    <scope>NUCLEOTIDE SEQUENCE [LARGE SCALE GENOMIC DNA]</scope>
    <source>
        <strain evidence="3">DSM 26348</strain>
    </source>
</reference>
<organism evidence="2 3">
    <name type="scientific">Planctomicrobium piriforme</name>
    <dbReference type="NCBI Taxonomy" id="1576369"/>
    <lineage>
        <taxon>Bacteria</taxon>
        <taxon>Pseudomonadati</taxon>
        <taxon>Planctomycetota</taxon>
        <taxon>Planctomycetia</taxon>
        <taxon>Planctomycetales</taxon>
        <taxon>Planctomycetaceae</taxon>
        <taxon>Planctomicrobium</taxon>
    </lineage>
</organism>
<accession>A0A1I3P2C9</accession>